<gene>
    <name evidence="3" type="ORF">JI435_086020</name>
</gene>
<dbReference type="PANTHER" id="PTHR24320:SF154">
    <property type="entry name" value="OXIDOREDUCTASE, SHORT-CHAIN DEHYDROGENASE_REDUCTASE FAMILY (AFU_ORTHOLOGUE AFUA_2G04560)"/>
    <property type="match status" value="1"/>
</dbReference>
<keyword evidence="2" id="KW-0560">Oxidoreductase</keyword>
<dbReference type="InterPro" id="IPR036291">
    <property type="entry name" value="NAD(P)-bd_dom_sf"/>
</dbReference>
<sequence>MGRGNWNPSNDMSDLSGKVILVTGGNSGLGRESILALAKQRPGKIYLAARDISKGSWASDLIKKHVPEAPVTVLECDLSSLSSVRNAARKVASESSRLDILMCNAGVVACPKGLSEDGYEIQFATNHLGHALLIKLLLQMLRKTAKLHGNARIVSLTSPGFGFSPKGGIQFNSLHSEQDLGFGGPPKRYGQSKLANILYADELSRRNPQLTCVSIDPGAAKTELFTNQGWLMKTFITITTWMRGEMMWSAEEGAYNQLWAATADIPINGALYKPIGKHFEPTGHLKDAELRQMLWDWTEGELKAYAL</sequence>
<dbReference type="AlphaFoldDB" id="A0A7U2F6W0"/>
<evidence type="ECO:0000256" key="2">
    <source>
        <dbReference type="ARBA" id="ARBA00023002"/>
    </source>
</evidence>
<dbReference type="GO" id="GO:0016491">
    <property type="term" value="F:oxidoreductase activity"/>
    <property type="evidence" value="ECO:0007669"/>
    <property type="project" value="UniProtKB-KW"/>
</dbReference>
<accession>A0A7U2F6W0</accession>
<reference evidence="4" key="1">
    <citation type="journal article" date="2021" name="BMC Genomics">
        <title>Chromosome-level genome assembly and manually-curated proteome of model necrotroph Parastagonospora nodorum Sn15 reveals a genome-wide trove of candidate effector homologs, and redundancy of virulence-related functions within an accessory chromosome.</title>
        <authorList>
            <person name="Bertazzoni S."/>
            <person name="Jones D.A.B."/>
            <person name="Phan H.T."/>
            <person name="Tan K.-C."/>
            <person name="Hane J.K."/>
        </authorList>
    </citation>
    <scope>NUCLEOTIDE SEQUENCE [LARGE SCALE GENOMIC DNA]</scope>
    <source>
        <strain evidence="4">SN15 / ATCC MYA-4574 / FGSC 10173)</strain>
    </source>
</reference>
<keyword evidence="4" id="KW-1185">Reference proteome</keyword>
<dbReference type="SUPFAM" id="SSF51735">
    <property type="entry name" value="NAD(P)-binding Rossmann-fold domains"/>
    <property type="match status" value="1"/>
</dbReference>
<evidence type="ECO:0000256" key="1">
    <source>
        <dbReference type="ARBA" id="ARBA00006484"/>
    </source>
</evidence>
<dbReference type="EMBL" id="CP069029">
    <property type="protein sequence ID" value="QRC97624.1"/>
    <property type="molecule type" value="Genomic_DNA"/>
</dbReference>
<dbReference type="Gene3D" id="3.40.50.720">
    <property type="entry name" value="NAD(P)-binding Rossmann-like Domain"/>
    <property type="match status" value="1"/>
</dbReference>
<dbReference type="Proteomes" id="UP000663193">
    <property type="component" value="Chromosome 7"/>
</dbReference>
<name>A0A7U2F6W0_PHANO</name>
<evidence type="ECO:0000313" key="3">
    <source>
        <dbReference type="EMBL" id="QRC97624.1"/>
    </source>
</evidence>
<dbReference type="Pfam" id="PF00106">
    <property type="entry name" value="adh_short"/>
    <property type="match status" value="1"/>
</dbReference>
<comment type="similarity">
    <text evidence="1">Belongs to the short-chain dehydrogenases/reductases (SDR) family.</text>
</comment>
<proteinExistence type="inferred from homology"/>
<evidence type="ECO:0000313" key="4">
    <source>
        <dbReference type="Proteomes" id="UP000663193"/>
    </source>
</evidence>
<organism evidence="3 4">
    <name type="scientific">Phaeosphaeria nodorum (strain SN15 / ATCC MYA-4574 / FGSC 10173)</name>
    <name type="common">Glume blotch fungus</name>
    <name type="synonym">Parastagonospora nodorum</name>
    <dbReference type="NCBI Taxonomy" id="321614"/>
    <lineage>
        <taxon>Eukaryota</taxon>
        <taxon>Fungi</taxon>
        <taxon>Dikarya</taxon>
        <taxon>Ascomycota</taxon>
        <taxon>Pezizomycotina</taxon>
        <taxon>Dothideomycetes</taxon>
        <taxon>Pleosporomycetidae</taxon>
        <taxon>Pleosporales</taxon>
        <taxon>Pleosporineae</taxon>
        <taxon>Phaeosphaeriaceae</taxon>
        <taxon>Parastagonospora</taxon>
    </lineage>
</organism>
<dbReference type="InterPro" id="IPR002347">
    <property type="entry name" value="SDR_fam"/>
</dbReference>
<dbReference type="OrthoDB" id="191139at2759"/>
<dbReference type="VEuPathDB" id="FungiDB:JI435_086020"/>
<dbReference type="PANTHER" id="PTHR24320">
    <property type="entry name" value="RETINOL DEHYDROGENASE"/>
    <property type="match status" value="1"/>
</dbReference>
<protein>
    <submittedName>
        <fullName evidence="3">Uncharacterized protein</fullName>
    </submittedName>
</protein>
<dbReference type="OMA" id="KMAGPIS"/>
<dbReference type="PRINTS" id="PR00081">
    <property type="entry name" value="GDHRDH"/>
</dbReference>